<dbReference type="EMBL" id="BRPB01000088">
    <property type="protein sequence ID" value="GLA53894.1"/>
    <property type="molecule type" value="Genomic_DNA"/>
</dbReference>
<dbReference type="VEuPathDB" id="FungiDB:An14g07370"/>
<evidence type="ECO:0000313" key="3">
    <source>
        <dbReference type="RefSeq" id="XP_059604724.1"/>
    </source>
</evidence>
<reference evidence="1" key="1">
    <citation type="submission" date="2022-07" db="EMBL/GenBank/DDBJ databases">
        <title>Taxonomy of Aspergillus series Nigri: significant species reduction supported by multi-species coalescent approaches.</title>
        <authorList>
            <person name="Bian C."/>
            <person name="Kusuya Y."/>
            <person name="Sklenar F."/>
            <person name="D'hooge E."/>
            <person name="Yaguchi T."/>
            <person name="Takahashi H."/>
            <person name="Hubka V."/>
        </authorList>
    </citation>
    <scope>NUCLEOTIDE SEQUENCE</scope>
    <source>
        <strain evidence="1">IFM 63604</strain>
    </source>
</reference>
<evidence type="ECO:0000313" key="1">
    <source>
        <dbReference type="EMBL" id="GLA53894.1"/>
    </source>
</evidence>
<proteinExistence type="predicted"/>
<dbReference type="InterPro" id="IPR011051">
    <property type="entry name" value="RmlC_Cupin_sf"/>
</dbReference>
<reference evidence="3" key="3">
    <citation type="submission" date="2025-04" db="UniProtKB">
        <authorList>
            <consortium name="RefSeq"/>
        </authorList>
    </citation>
    <scope>IDENTIFICATION</scope>
</reference>
<evidence type="ECO:0008006" key="4">
    <source>
        <dbReference type="Google" id="ProtNLM"/>
    </source>
</evidence>
<dbReference type="PANTHER" id="PTHR38599:SF1">
    <property type="entry name" value="CUPIN DOMAIN PROTEIN (AFU_ORTHOLOGUE AFUA_3G13620)"/>
    <property type="match status" value="1"/>
</dbReference>
<dbReference type="GeneID" id="4987594"/>
<evidence type="ECO:0000313" key="2">
    <source>
        <dbReference type="Proteomes" id="UP001144191"/>
    </source>
</evidence>
<gene>
    <name evidence="3" type="ORF">An14g07370</name>
    <name evidence="1" type="ORF">AnigIFM63604_011198</name>
</gene>
<protein>
    <recommendedName>
        <fullName evidence="4">Cupin 2 conserved barrel domain-containing protein</fullName>
    </recommendedName>
</protein>
<dbReference type="InterPro" id="IPR014710">
    <property type="entry name" value="RmlC-like_jellyroll"/>
</dbReference>
<sequence>MSTPTAKLIKSGDIWQIEGYYAYRNKVRRGESTNMISRPRENFRVLNVFHPPNIPGKSMVVGVIDMDPNGATPSHTHGGAAVVAMVASGTVLNQMNCEEPIVSKAGDIWYEAPGCHHVRSENAGGGSETARFFAVLIVDDEVIRDGVHNIFVLDVEKAEKESAQ</sequence>
<dbReference type="AlphaFoldDB" id="A0A9W6A9F3"/>
<reference evidence="3" key="2">
    <citation type="submission" date="2025-02" db="EMBL/GenBank/DDBJ databases">
        <authorList>
            <consortium name="NCBI Genome Project"/>
        </authorList>
    </citation>
    <scope>NUCLEOTIDE SEQUENCE</scope>
</reference>
<accession>A0A9W6A9F3</accession>
<dbReference type="Proteomes" id="UP001144191">
    <property type="component" value="Unassembled WGS sequence"/>
</dbReference>
<dbReference type="Gene3D" id="2.60.120.10">
    <property type="entry name" value="Jelly Rolls"/>
    <property type="match status" value="1"/>
</dbReference>
<name>A0A9W6A9F3_ASPNG</name>
<dbReference type="SUPFAM" id="SSF51182">
    <property type="entry name" value="RmlC-like cupins"/>
    <property type="match status" value="1"/>
</dbReference>
<dbReference type="PANTHER" id="PTHR38599">
    <property type="entry name" value="CUPIN DOMAIN PROTEIN (AFU_ORTHOLOGUE AFUA_3G13620)"/>
    <property type="match status" value="1"/>
</dbReference>
<organism evidence="1 2">
    <name type="scientific">Aspergillus niger</name>
    <dbReference type="NCBI Taxonomy" id="5061"/>
    <lineage>
        <taxon>Eukaryota</taxon>
        <taxon>Fungi</taxon>
        <taxon>Dikarya</taxon>
        <taxon>Ascomycota</taxon>
        <taxon>Pezizomycotina</taxon>
        <taxon>Eurotiomycetes</taxon>
        <taxon>Eurotiomycetidae</taxon>
        <taxon>Eurotiales</taxon>
        <taxon>Aspergillaceae</taxon>
        <taxon>Aspergillus</taxon>
        <taxon>Aspergillus subgen. Circumdati</taxon>
    </lineage>
</organism>
<dbReference type="KEGG" id="ang:An14g07370"/>
<dbReference type="RefSeq" id="XP_059604724.1">
    <property type="nucleotide sequence ID" value="XM_059744406.1"/>
</dbReference>
<dbReference type="CDD" id="cd02234">
    <property type="entry name" value="cupin_BLR7677-like"/>
    <property type="match status" value="1"/>
</dbReference>